<protein>
    <recommendedName>
        <fullName evidence="3">Reverse transcriptase</fullName>
    </recommendedName>
</protein>
<dbReference type="CDD" id="cd00303">
    <property type="entry name" value="retropepsin_like"/>
    <property type="match status" value="1"/>
</dbReference>
<evidence type="ECO:0000313" key="1">
    <source>
        <dbReference type="EMBL" id="OWZ00044.1"/>
    </source>
</evidence>
<dbReference type="InterPro" id="IPR021109">
    <property type="entry name" value="Peptidase_aspartic_dom_sf"/>
</dbReference>
<sequence length="113" mass="12827">MSTPNKIHGYLQQYGHFREHPASTFVGSGASFNAVSPRLTEALHSNVHEYSKPLIIHLRSGSRTVRPCRVVNLNFQLIGFHPYNSKPFVLDIREGNDILLGMPWLVETNRDID</sequence>
<evidence type="ECO:0008006" key="3">
    <source>
        <dbReference type="Google" id="ProtNLM"/>
    </source>
</evidence>
<proteinExistence type="predicted"/>
<dbReference type="Pfam" id="PF08284">
    <property type="entry name" value="RVP_2"/>
    <property type="match status" value="1"/>
</dbReference>
<accession>A0A225V4N0</accession>
<dbReference type="AlphaFoldDB" id="A0A225V4N0"/>
<dbReference type="Gene3D" id="2.40.70.10">
    <property type="entry name" value="Acid Proteases"/>
    <property type="match status" value="1"/>
</dbReference>
<evidence type="ECO:0000313" key="2">
    <source>
        <dbReference type="Proteomes" id="UP000198211"/>
    </source>
</evidence>
<comment type="caution">
    <text evidence="1">The sequence shown here is derived from an EMBL/GenBank/DDBJ whole genome shotgun (WGS) entry which is preliminary data.</text>
</comment>
<dbReference type="EMBL" id="NBNE01007947">
    <property type="protein sequence ID" value="OWZ00044.1"/>
    <property type="molecule type" value="Genomic_DNA"/>
</dbReference>
<gene>
    <name evidence="1" type="ORF">PHMEG_00028852</name>
</gene>
<organism evidence="1 2">
    <name type="scientific">Phytophthora megakarya</name>
    <dbReference type="NCBI Taxonomy" id="4795"/>
    <lineage>
        <taxon>Eukaryota</taxon>
        <taxon>Sar</taxon>
        <taxon>Stramenopiles</taxon>
        <taxon>Oomycota</taxon>
        <taxon>Peronosporomycetes</taxon>
        <taxon>Peronosporales</taxon>
        <taxon>Peronosporaceae</taxon>
        <taxon>Phytophthora</taxon>
    </lineage>
</organism>
<dbReference type="Proteomes" id="UP000198211">
    <property type="component" value="Unassembled WGS sequence"/>
</dbReference>
<name>A0A225V4N0_9STRA</name>
<reference evidence="2" key="1">
    <citation type="submission" date="2017-03" db="EMBL/GenBank/DDBJ databases">
        <title>Phytopthora megakarya and P. palmivora, two closely related causual agents of cacao black pod achieved similar genome size and gene model numbers by different mechanisms.</title>
        <authorList>
            <person name="Ali S."/>
            <person name="Shao J."/>
            <person name="Larry D.J."/>
            <person name="Kronmiller B."/>
            <person name="Shen D."/>
            <person name="Strem M.D."/>
            <person name="Melnick R.L."/>
            <person name="Guiltinan M.J."/>
            <person name="Tyler B.M."/>
            <person name="Meinhardt L.W."/>
            <person name="Bailey B.A."/>
        </authorList>
    </citation>
    <scope>NUCLEOTIDE SEQUENCE [LARGE SCALE GENOMIC DNA]</scope>
    <source>
        <strain evidence="2">zdho120</strain>
    </source>
</reference>
<keyword evidence="2" id="KW-1185">Reference proteome</keyword>